<reference evidence="7 8" key="1">
    <citation type="journal article" date="2023" name="Sci. Data">
        <title>Genome assembly of the Korean intertidal mud-creeper Batillaria attramentaria.</title>
        <authorList>
            <person name="Patra A.K."/>
            <person name="Ho P.T."/>
            <person name="Jun S."/>
            <person name="Lee S.J."/>
            <person name="Kim Y."/>
            <person name="Won Y.J."/>
        </authorList>
    </citation>
    <scope>NUCLEOTIDE SEQUENCE [LARGE SCALE GENOMIC DNA]</scope>
    <source>
        <strain evidence="7">Wonlab-2016</strain>
    </source>
</reference>
<dbReference type="PANTHER" id="PTHR11640:SF31">
    <property type="entry name" value="IRREGULAR CHIASM C-ROUGHEST PROTEIN-RELATED"/>
    <property type="match status" value="1"/>
</dbReference>
<dbReference type="EMBL" id="JACVVK020000058">
    <property type="protein sequence ID" value="KAK7497423.1"/>
    <property type="molecule type" value="Genomic_DNA"/>
</dbReference>
<protein>
    <submittedName>
        <fullName evidence="7">Uncharacterized protein</fullName>
    </submittedName>
</protein>
<dbReference type="SUPFAM" id="SSF48726">
    <property type="entry name" value="Immunoglobulin"/>
    <property type="match status" value="1"/>
</dbReference>
<evidence type="ECO:0000313" key="7">
    <source>
        <dbReference type="EMBL" id="KAK7497423.1"/>
    </source>
</evidence>
<organism evidence="7 8">
    <name type="scientific">Batillaria attramentaria</name>
    <dbReference type="NCBI Taxonomy" id="370345"/>
    <lineage>
        <taxon>Eukaryota</taxon>
        <taxon>Metazoa</taxon>
        <taxon>Spiralia</taxon>
        <taxon>Lophotrochozoa</taxon>
        <taxon>Mollusca</taxon>
        <taxon>Gastropoda</taxon>
        <taxon>Caenogastropoda</taxon>
        <taxon>Sorbeoconcha</taxon>
        <taxon>Cerithioidea</taxon>
        <taxon>Batillariidae</taxon>
        <taxon>Batillaria</taxon>
    </lineage>
</organism>
<evidence type="ECO:0000256" key="5">
    <source>
        <dbReference type="ARBA" id="ARBA00023319"/>
    </source>
</evidence>
<keyword evidence="6" id="KW-0812">Transmembrane</keyword>
<dbReference type="Proteomes" id="UP001519460">
    <property type="component" value="Unassembled WGS sequence"/>
</dbReference>
<proteinExistence type="predicted"/>
<keyword evidence="8" id="KW-1185">Reference proteome</keyword>
<name>A0ABD0LDD6_9CAEN</name>
<keyword evidence="3" id="KW-1015">Disulfide bond</keyword>
<evidence type="ECO:0000256" key="1">
    <source>
        <dbReference type="ARBA" id="ARBA00004479"/>
    </source>
</evidence>
<comment type="subcellular location">
    <subcellularLocation>
        <location evidence="1">Membrane</location>
        <topology evidence="1">Single-pass type I membrane protein</topology>
    </subcellularLocation>
</comment>
<dbReference type="InterPro" id="IPR051275">
    <property type="entry name" value="Cell_adhesion_signaling"/>
</dbReference>
<keyword evidence="4" id="KW-0325">Glycoprotein</keyword>
<evidence type="ECO:0000256" key="4">
    <source>
        <dbReference type="ARBA" id="ARBA00023180"/>
    </source>
</evidence>
<keyword evidence="6" id="KW-1133">Transmembrane helix</keyword>
<dbReference type="GO" id="GO:0016020">
    <property type="term" value="C:membrane"/>
    <property type="evidence" value="ECO:0007669"/>
    <property type="project" value="UniProtKB-SubCell"/>
</dbReference>
<evidence type="ECO:0000256" key="2">
    <source>
        <dbReference type="ARBA" id="ARBA00023136"/>
    </source>
</evidence>
<keyword evidence="2 6" id="KW-0472">Membrane</keyword>
<dbReference type="InterPro" id="IPR036179">
    <property type="entry name" value="Ig-like_dom_sf"/>
</dbReference>
<evidence type="ECO:0000256" key="3">
    <source>
        <dbReference type="ARBA" id="ARBA00023157"/>
    </source>
</evidence>
<dbReference type="PANTHER" id="PTHR11640">
    <property type="entry name" value="NEPHRIN"/>
    <property type="match status" value="1"/>
</dbReference>
<evidence type="ECO:0000313" key="8">
    <source>
        <dbReference type="Proteomes" id="UP001519460"/>
    </source>
</evidence>
<feature type="transmembrane region" description="Helical" evidence="6">
    <location>
        <begin position="328"/>
        <end position="349"/>
    </location>
</feature>
<accession>A0ABD0LDD6</accession>
<evidence type="ECO:0000256" key="6">
    <source>
        <dbReference type="SAM" id="Phobius"/>
    </source>
</evidence>
<comment type="caution">
    <text evidence="7">The sequence shown here is derived from an EMBL/GenBank/DDBJ whole genome shotgun (WGS) entry which is preliminary data.</text>
</comment>
<keyword evidence="5" id="KW-0393">Immunoglobulin domain</keyword>
<gene>
    <name evidence="7" type="ORF">BaRGS_00011265</name>
</gene>
<sequence length="489" mass="53517">GPEHDTEVDGPTPFITFNGTQMMTLTCHATVNPALDYDWIGVECENGKTHNTCLYVPNIMDDGTLLACVAINRIFNPPKKQRSRPFTLHLYCRWDPQPDLYKGIEKNASFYTEYPSSLSDFTMNGIDNRTMTVNESDHVKMTIQVSAYGRPAPFVIVRKDRTEKVTSNDGRDKYEFNQVVTFTLDPAKCEDTGNYTAFVDNDPHPAHLLTVEKTVHLVVSCAPRLRVSSEFPRTITEEGFNLLVVANPAPSPDDVTVTYLGDKQDRNISALFTIHQRQISPYETRLEVRATDFTELPYAEYVLSVSNTLGTIRFQFHREEDVPPIGSIAGGVAAAVAVVVIIIVTACCCKKIGKGKRPSNDVHPTPQLPCNDYTNPTFAKNGADADTDSGVVVSASCHSPDGAGYAAVGDFPSSTQPEGVRRQTSSGSAAYEVTDIAMGRVSIKEAAPPQPNVYQEPWDAVKAQSMVAECFTGHGVIIATGLEGDKHSI</sequence>
<dbReference type="InterPro" id="IPR013783">
    <property type="entry name" value="Ig-like_fold"/>
</dbReference>
<feature type="non-terminal residue" evidence="7">
    <location>
        <position position="1"/>
    </location>
</feature>
<dbReference type="AlphaFoldDB" id="A0ABD0LDD6"/>
<dbReference type="Gene3D" id="2.60.40.10">
    <property type="entry name" value="Immunoglobulins"/>
    <property type="match status" value="1"/>
</dbReference>